<proteinExistence type="predicted"/>
<dbReference type="AlphaFoldDB" id="A0A2R6WR55"/>
<dbReference type="Gramene" id="Mp8g01710.1">
    <property type="protein sequence ID" value="Mp8g01710.1.cds1"/>
    <property type="gene ID" value="Mp8g01710"/>
</dbReference>
<sequence length="82" mass="8856">MPVLLTGKSWSDSGEQKDVRPTSCLVRHRSSSSASCPSFGAVRIMLRTTVDCKSGTKKKTASSFLIGIHVRVAVVFDVSLML</sequence>
<evidence type="ECO:0000256" key="1">
    <source>
        <dbReference type="SAM" id="MobiDB-lite"/>
    </source>
</evidence>
<organism evidence="2 3">
    <name type="scientific">Marchantia polymorpha</name>
    <name type="common">Common liverwort</name>
    <name type="synonym">Marchantia aquatica</name>
    <dbReference type="NCBI Taxonomy" id="3197"/>
    <lineage>
        <taxon>Eukaryota</taxon>
        <taxon>Viridiplantae</taxon>
        <taxon>Streptophyta</taxon>
        <taxon>Embryophyta</taxon>
        <taxon>Marchantiophyta</taxon>
        <taxon>Marchantiopsida</taxon>
        <taxon>Marchantiidae</taxon>
        <taxon>Marchantiales</taxon>
        <taxon>Marchantiaceae</taxon>
        <taxon>Marchantia</taxon>
    </lineage>
</organism>
<protein>
    <submittedName>
        <fullName evidence="2">Uncharacterized protein</fullName>
    </submittedName>
</protein>
<evidence type="ECO:0000313" key="3">
    <source>
        <dbReference type="Proteomes" id="UP000244005"/>
    </source>
</evidence>
<evidence type="ECO:0000313" key="2">
    <source>
        <dbReference type="EMBL" id="PTQ36339.1"/>
    </source>
</evidence>
<reference evidence="3" key="1">
    <citation type="journal article" date="2017" name="Cell">
        <title>Insights into land plant evolution garnered from the Marchantia polymorpha genome.</title>
        <authorList>
            <person name="Bowman J.L."/>
            <person name="Kohchi T."/>
            <person name="Yamato K.T."/>
            <person name="Jenkins J."/>
            <person name="Shu S."/>
            <person name="Ishizaki K."/>
            <person name="Yamaoka S."/>
            <person name="Nishihama R."/>
            <person name="Nakamura Y."/>
            <person name="Berger F."/>
            <person name="Adam C."/>
            <person name="Aki S.S."/>
            <person name="Althoff F."/>
            <person name="Araki T."/>
            <person name="Arteaga-Vazquez M.A."/>
            <person name="Balasubrmanian S."/>
            <person name="Barry K."/>
            <person name="Bauer D."/>
            <person name="Boehm C.R."/>
            <person name="Briginshaw L."/>
            <person name="Caballero-Perez J."/>
            <person name="Catarino B."/>
            <person name="Chen F."/>
            <person name="Chiyoda S."/>
            <person name="Chovatia M."/>
            <person name="Davies K.M."/>
            <person name="Delmans M."/>
            <person name="Demura T."/>
            <person name="Dierschke T."/>
            <person name="Dolan L."/>
            <person name="Dorantes-Acosta A.E."/>
            <person name="Eklund D.M."/>
            <person name="Florent S.N."/>
            <person name="Flores-Sandoval E."/>
            <person name="Fujiyama A."/>
            <person name="Fukuzawa H."/>
            <person name="Galik B."/>
            <person name="Grimanelli D."/>
            <person name="Grimwood J."/>
            <person name="Grossniklaus U."/>
            <person name="Hamada T."/>
            <person name="Haseloff J."/>
            <person name="Hetherington A.J."/>
            <person name="Higo A."/>
            <person name="Hirakawa Y."/>
            <person name="Hundley H.N."/>
            <person name="Ikeda Y."/>
            <person name="Inoue K."/>
            <person name="Inoue S.I."/>
            <person name="Ishida S."/>
            <person name="Jia Q."/>
            <person name="Kakita M."/>
            <person name="Kanazawa T."/>
            <person name="Kawai Y."/>
            <person name="Kawashima T."/>
            <person name="Kennedy M."/>
            <person name="Kinose K."/>
            <person name="Kinoshita T."/>
            <person name="Kohara Y."/>
            <person name="Koide E."/>
            <person name="Komatsu K."/>
            <person name="Kopischke S."/>
            <person name="Kubo M."/>
            <person name="Kyozuka J."/>
            <person name="Lagercrantz U."/>
            <person name="Lin S.S."/>
            <person name="Lindquist E."/>
            <person name="Lipzen A.M."/>
            <person name="Lu C.W."/>
            <person name="De Luna E."/>
            <person name="Martienssen R.A."/>
            <person name="Minamino N."/>
            <person name="Mizutani M."/>
            <person name="Mizutani M."/>
            <person name="Mochizuki N."/>
            <person name="Monte I."/>
            <person name="Mosher R."/>
            <person name="Nagasaki H."/>
            <person name="Nakagami H."/>
            <person name="Naramoto S."/>
            <person name="Nishitani K."/>
            <person name="Ohtani M."/>
            <person name="Okamoto T."/>
            <person name="Okumura M."/>
            <person name="Phillips J."/>
            <person name="Pollak B."/>
            <person name="Reinders A."/>
            <person name="Rovekamp M."/>
            <person name="Sano R."/>
            <person name="Sawa S."/>
            <person name="Schmid M.W."/>
            <person name="Shirakawa M."/>
            <person name="Solano R."/>
            <person name="Spunde A."/>
            <person name="Suetsugu N."/>
            <person name="Sugano S."/>
            <person name="Sugiyama A."/>
            <person name="Sun R."/>
            <person name="Suzuki Y."/>
            <person name="Takenaka M."/>
            <person name="Takezawa D."/>
            <person name="Tomogane H."/>
            <person name="Tsuzuki M."/>
            <person name="Ueda T."/>
            <person name="Umeda M."/>
            <person name="Ward J.M."/>
            <person name="Watanabe Y."/>
            <person name="Yazaki K."/>
            <person name="Yokoyama R."/>
            <person name="Yoshitake Y."/>
            <person name="Yotsui I."/>
            <person name="Zachgo S."/>
            <person name="Schmutz J."/>
        </authorList>
    </citation>
    <scope>NUCLEOTIDE SEQUENCE [LARGE SCALE GENOMIC DNA]</scope>
    <source>
        <strain evidence="3">Tak-1</strain>
    </source>
</reference>
<gene>
    <name evidence="2" type="ORF">MARPO_0064s0028</name>
</gene>
<dbReference type="Proteomes" id="UP000244005">
    <property type="component" value="Unassembled WGS sequence"/>
</dbReference>
<name>A0A2R6WR55_MARPO</name>
<feature type="region of interest" description="Disordered" evidence="1">
    <location>
        <begin position="1"/>
        <end position="24"/>
    </location>
</feature>
<dbReference type="EMBL" id="KZ772736">
    <property type="protein sequence ID" value="PTQ36339.1"/>
    <property type="molecule type" value="Genomic_DNA"/>
</dbReference>
<keyword evidence="3" id="KW-1185">Reference proteome</keyword>
<accession>A0A2R6WR55</accession>